<dbReference type="InParanoid" id="Q5KG61"/>
<dbReference type="PaxDb" id="214684-Q5KG61"/>
<organism evidence="1 2">
    <name type="scientific">Cryptococcus deneoformans (strain JEC21 / ATCC MYA-565)</name>
    <name type="common">Cryptococcus neoformans var. neoformans serotype D</name>
    <dbReference type="NCBI Taxonomy" id="214684"/>
    <lineage>
        <taxon>Eukaryota</taxon>
        <taxon>Fungi</taxon>
        <taxon>Dikarya</taxon>
        <taxon>Basidiomycota</taxon>
        <taxon>Agaricomycotina</taxon>
        <taxon>Tremellomycetes</taxon>
        <taxon>Tremellales</taxon>
        <taxon>Cryptococcaceae</taxon>
        <taxon>Cryptococcus</taxon>
        <taxon>Cryptococcus neoformans species complex</taxon>
    </lineage>
</organism>
<dbReference type="RefSeq" id="XP_571150.1">
    <property type="nucleotide sequence ID" value="XM_571150.2"/>
</dbReference>
<dbReference type="Proteomes" id="UP000002149">
    <property type="component" value="Chromosome 5"/>
</dbReference>
<dbReference type="VEuPathDB" id="FungiDB:CNE04740"/>
<proteinExistence type="predicted"/>
<keyword evidence="2" id="KW-1185">Reference proteome</keyword>
<dbReference type="AlphaFoldDB" id="Q5KG61"/>
<name>Q5KG61_CRYD1</name>
<dbReference type="GeneID" id="3257772"/>
<dbReference type="HOGENOM" id="CLU_2454685_0_0_1"/>
<evidence type="ECO:0000313" key="1">
    <source>
        <dbReference type="EMBL" id="AAW43843.1"/>
    </source>
</evidence>
<accession>Q5KG61</accession>
<gene>
    <name evidence="1" type="ordered locus">CNE04740</name>
</gene>
<evidence type="ECO:0000313" key="2">
    <source>
        <dbReference type="Proteomes" id="UP000002149"/>
    </source>
</evidence>
<sequence>MLFTSLVFSIGTSVIQRHSLLCQNHRAKRAISSIHRQKHTLHPQSIGLYSVVRYRVNILFPLFDWTSSITMGCRRFPEPRAYMEGKAFY</sequence>
<dbReference type="KEGG" id="cne:CNE04740"/>
<dbReference type="EMBL" id="AE017345">
    <property type="protein sequence ID" value="AAW43843.1"/>
    <property type="molecule type" value="Genomic_DNA"/>
</dbReference>
<protein>
    <submittedName>
        <fullName evidence="1">Expressed protein</fullName>
    </submittedName>
</protein>
<reference evidence="1 2" key="1">
    <citation type="journal article" date="2005" name="Science">
        <title>The genome of the basidiomycetous yeast and human pathogen Cryptococcus neoformans.</title>
        <authorList>
            <person name="Loftus B.J."/>
            <person name="Fung E."/>
            <person name="Roncaglia P."/>
            <person name="Rowley D."/>
            <person name="Amedeo P."/>
            <person name="Bruno D."/>
            <person name="Vamathevan J."/>
            <person name="Miranda M."/>
            <person name="Anderson I.J."/>
            <person name="Fraser J.A."/>
            <person name="Allen J.E."/>
            <person name="Bosdet I.E."/>
            <person name="Brent M.R."/>
            <person name="Chiu R."/>
            <person name="Doering T.L."/>
            <person name="Donlin M.J."/>
            <person name="D'Souza C.A."/>
            <person name="Fox D.S."/>
            <person name="Grinberg V."/>
            <person name="Fu J."/>
            <person name="Fukushima M."/>
            <person name="Haas B.J."/>
            <person name="Huang J.C."/>
            <person name="Janbon G."/>
            <person name="Jones S.J."/>
            <person name="Koo H.L."/>
            <person name="Krzywinski M.I."/>
            <person name="Kwon-Chung J.K."/>
            <person name="Lengeler K.B."/>
            <person name="Maiti R."/>
            <person name="Marra M.A."/>
            <person name="Marra R.E."/>
            <person name="Mathewson C.A."/>
            <person name="Mitchell T.G."/>
            <person name="Pertea M."/>
            <person name="Riggs F.R."/>
            <person name="Salzberg S.L."/>
            <person name="Schein J.E."/>
            <person name="Shvartsbeyn A."/>
            <person name="Shin H."/>
            <person name="Shumway M."/>
            <person name="Specht C.A."/>
            <person name="Suh B.B."/>
            <person name="Tenney A."/>
            <person name="Utterback T.R."/>
            <person name="Wickes B.L."/>
            <person name="Wortman J.R."/>
            <person name="Wye N.H."/>
            <person name="Kronstad J.W."/>
            <person name="Lodge J.K."/>
            <person name="Heitman J."/>
            <person name="Davis R.W."/>
            <person name="Fraser C.M."/>
            <person name="Hyman R.W."/>
        </authorList>
    </citation>
    <scope>NUCLEOTIDE SEQUENCE [LARGE SCALE GENOMIC DNA]</scope>
    <source>
        <strain evidence="2">JEC21 / ATCC MYA-565</strain>
    </source>
</reference>